<dbReference type="GO" id="GO:0008270">
    <property type="term" value="F:zinc ion binding"/>
    <property type="evidence" value="ECO:0007669"/>
    <property type="project" value="InterPro"/>
</dbReference>
<feature type="domain" description="Cobalamin-independent methionine synthase MetE N-terminal" evidence="1">
    <location>
        <begin position="63"/>
        <end position="279"/>
    </location>
</feature>
<gene>
    <name evidence="2" type="ORF">Slati_2839000</name>
</gene>
<dbReference type="AlphaFoldDB" id="A0AAW2VBC9"/>
<protein>
    <submittedName>
        <fullName evidence="2">5-methyltetrahydropteroyltriglutamate--homocysteine methyltransferase</fullName>
    </submittedName>
</protein>
<comment type="caution">
    <text evidence="2">The sequence shown here is derived from an EMBL/GenBank/DDBJ whole genome shotgun (WGS) entry which is preliminary data.</text>
</comment>
<dbReference type="Pfam" id="PF08267">
    <property type="entry name" value="Meth_synt_1"/>
    <property type="match status" value="2"/>
</dbReference>
<dbReference type="EMBL" id="JACGWN010000010">
    <property type="protein sequence ID" value="KAL0426642.1"/>
    <property type="molecule type" value="Genomic_DNA"/>
</dbReference>
<proteinExistence type="predicted"/>
<reference evidence="2" key="2">
    <citation type="journal article" date="2024" name="Plant">
        <title>Genomic evolution and insights into agronomic trait innovations of Sesamum species.</title>
        <authorList>
            <person name="Miao H."/>
            <person name="Wang L."/>
            <person name="Qu L."/>
            <person name="Liu H."/>
            <person name="Sun Y."/>
            <person name="Le M."/>
            <person name="Wang Q."/>
            <person name="Wei S."/>
            <person name="Zheng Y."/>
            <person name="Lin W."/>
            <person name="Duan Y."/>
            <person name="Cao H."/>
            <person name="Xiong S."/>
            <person name="Wang X."/>
            <person name="Wei L."/>
            <person name="Li C."/>
            <person name="Ma Q."/>
            <person name="Ju M."/>
            <person name="Zhao R."/>
            <person name="Li G."/>
            <person name="Mu C."/>
            <person name="Tian Q."/>
            <person name="Mei H."/>
            <person name="Zhang T."/>
            <person name="Gao T."/>
            <person name="Zhang H."/>
        </authorList>
    </citation>
    <scope>NUCLEOTIDE SEQUENCE</scope>
    <source>
        <strain evidence="2">KEN1</strain>
    </source>
</reference>
<dbReference type="SUPFAM" id="SSF51726">
    <property type="entry name" value="UROD/MetE-like"/>
    <property type="match status" value="1"/>
</dbReference>
<accession>A0AAW2VBC9</accession>
<evidence type="ECO:0000259" key="1">
    <source>
        <dbReference type="Pfam" id="PF08267"/>
    </source>
</evidence>
<dbReference type="InterPro" id="IPR038071">
    <property type="entry name" value="UROD/MetE-like_sf"/>
</dbReference>
<name>A0AAW2VBC9_9LAMI</name>
<dbReference type="GO" id="GO:0003871">
    <property type="term" value="F:5-methyltetrahydropteroyltriglutamate-homocysteine S-methyltransferase activity"/>
    <property type="evidence" value="ECO:0007669"/>
    <property type="project" value="InterPro"/>
</dbReference>
<dbReference type="Gene3D" id="3.20.20.210">
    <property type="match status" value="1"/>
</dbReference>
<keyword evidence="2" id="KW-0489">Methyltransferase</keyword>
<reference evidence="2" key="1">
    <citation type="submission" date="2020-06" db="EMBL/GenBank/DDBJ databases">
        <authorList>
            <person name="Li T."/>
            <person name="Hu X."/>
            <person name="Zhang T."/>
            <person name="Song X."/>
            <person name="Zhang H."/>
            <person name="Dai N."/>
            <person name="Sheng W."/>
            <person name="Hou X."/>
            <person name="Wei L."/>
        </authorList>
    </citation>
    <scope>NUCLEOTIDE SEQUENCE</scope>
    <source>
        <strain evidence="2">KEN1</strain>
        <tissue evidence="2">Leaf</tissue>
    </source>
</reference>
<dbReference type="GO" id="GO:0032259">
    <property type="term" value="P:methylation"/>
    <property type="evidence" value="ECO:0007669"/>
    <property type="project" value="UniProtKB-KW"/>
</dbReference>
<feature type="domain" description="Cobalamin-independent methionine synthase MetE N-terminal" evidence="1">
    <location>
        <begin position="3"/>
        <end position="58"/>
    </location>
</feature>
<organism evidence="2">
    <name type="scientific">Sesamum latifolium</name>
    <dbReference type="NCBI Taxonomy" id="2727402"/>
    <lineage>
        <taxon>Eukaryota</taxon>
        <taxon>Viridiplantae</taxon>
        <taxon>Streptophyta</taxon>
        <taxon>Embryophyta</taxon>
        <taxon>Tracheophyta</taxon>
        <taxon>Spermatophyta</taxon>
        <taxon>Magnoliopsida</taxon>
        <taxon>eudicotyledons</taxon>
        <taxon>Gunneridae</taxon>
        <taxon>Pentapetalae</taxon>
        <taxon>asterids</taxon>
        <taxon>lamiids</taxon>
        <taxon>Lamiales</taxon>
        <taxon>Pedaliaceae</taxon>
        <taxon>Sesamum</taxon>
    </lineage>
</organism>
<dbReference type="PANTHER" id="PTHR30519">
    <property type="entry name" value="5-METHYLTETRAHYDROPTEROYLTRIGLUTAMATE--HOMOCYSTEINE METHYLTRANSFERASE"/>
    <property type="match status" value="1"/>
</dbReference>
<keyword evidence="2" id="KW-0808">Transferase</keyword>
<dbReference type="InterPro" id="IPR013215">
    <property type="entry name" value="Cbl-indep_Met_Synth_N"/>
</dbReference>
<sequence length="280" mass="30576">MASHIVGYPRMGPKRELKFALESFWDGKSSAEDLEKVATDLRGSIWKQMSDAGSSTSPATHSHTMIRGNASVPAMEMTKWFDTNYHFIVPELGPDVKFSYASHKAVNEYKEAKALGVDTVPVLIGPVTYLLLSKPAKGVEKTFPLLSLLDKILPIYKEVVAELKAAGASWIQFDEPTLVLDLESHQLEAFTKAYTALESSLSGLNVLVETYFADLPEATFKTLTSLKGVCGFGFDLIRGTKTLDLIKSGFPSGKYLFAGVVDGRNIWANDLSASLATLQS</sequence>
<evidence type="ECO:0000313" key="2">
    <source>
        <dbReference type="EMBL" id="KAL0426642.1"/>
    </source>
</evidence>
<dbReference type="GO" id="GO:0008652">
    <property type="term" value="P:amino acid biosynthetic process"/>
    <property type="evidence" value="ECO:0007669"/>
    <property type="project" value="InterPro"/>
</dbReference>